<keyword evidence="3" id="KW-0479">Metal-binding</keyword>
<gene>
    <name evidence="4" type="ORF">ECRASSUSDP1_LOCUS18762</name>
</gene>
<evidence type="ECO:0000256" key="2">
    <source>
        <dbReference type="PIRSR" id="PIRSR000915-2"/>
    </source>
</evidence>
<organism evidence="4 5">
    <name type="scientific">Euplotes crassus</name>
    <dbReference type="NCBI Taxonomy" id="5936"/>
    <lineage>
        <taxon>Eukaryota</taxon>
        <taxon>Sar</taxon>
        <taxon>Alveolata</taxon>
        <taxon>Ciliophora</taxon>
        <taxon>Intramacronucleata</taxon>
        <taxon>Spirotrichea</taxon>
        <taxon>Hypotrichia</taxon>
        <taxon>Euplotida</taxon>
        <taxon>Euplotidae</taxon>
        <taxon>Moneuplotes</taxon>
    </lineage>
</organism>
<feature type="binding site" evidence="3">
    <location>
        <position position="245"/>
    </location>
    <ligand>
        <name>Mg(2+)</name>
        <dbReference type="ChEBI" id="CHEBI:18420"/>
    </ligand>
</feature>
<evidence type="ECO:0000256" key="3">
    <source>
        <dbReference type="PIRSR" id="PIRSR000915-3"/>
    </source>
</evidence>
<dbReference type="GO" id="GO:0046872">
    <property type="term" value="F:metal ion binding"/>
    <property type="evidence" value="ECO:0007669"/>
    <property type="project" value="UniProtKB-KW"/>
</dbReference>
<dbReference type="Gene3D" id="3.40.50.1000">
    <property type="entry name" value="HAD superfamily/HAD-like"/>
    <property type="match status" value="2"/>
</dbReference>
<dbReference type="InterPro" id="IPR023214">
    <property type="entry name" value="HAD_sf"/>
</dbReference>
<keyword evidence="3" id="KW-0460">Magnesium</keyword>
<comment type="caution">
    <text evidence="4">The sequence shown here is derived from an EMBL/GenBank/DDBJ whole genome shotgun (WGS) entry which is preliminary data.</text>
</comment>
<dbReference type="GO" id="GO:0016791">
    <property type="term" value="F:phosphatase activity"/>
    <property type="evidence" value="ECO:0007669"/>
    <property type="project" value="TreeGrafter"/>
</dbReference>
<comment type="cofactor">
    <cofactor evidence="3">
        <name>Mg(2+)</name>
        <dbReference type="ChEBI" id="CHEBI:18420"/>
    </cofactor>
    <text evidence="3">Divalent metal ions. Mg(2+) is the most effective.</text>
</comment>
<evidence type="ECO:0000313" key="5">
    <source>
        <dbReference type="Proteomes" id="UP001295684"/>
    </source>
</evidence>
<dbReference type="InterPro" id="IPR036412">
    <property type="entry name" value="HAD-like_sf"/>
</dbReference>
<evidence type="ECO:0008006" key="6">
    <source>
        <dbReference type="Google" id="ProtNLM"/>
    </source>
</evidence>
<dbReference type="PIRSF" id="PIRSF000915">
    <property type="entry name" value="PGP-type_phosphatase"/>
    <property type="match status" value="1"/>
</dbReference>
<dbReference type="EMBL" id="CAMPGE010019016">
    <property type="protein sequence ID" value="CAI2377378.1"/>
    <property type="molecule type" value="Genomic_DNA"/>
</dbReference>
<dbReference type="Pfam" id="PF13242">
    <property type="entry name" value="Hydrolase_like"/>
    <property type="match status" value="1"/>
</dbReference>
<reference evidence="4" key="1">
    <citation type="submission" date="2023-07" db="EMBL/GenBank/DDBJ databases">
        <authorList>
            <consortium name="AG Swart"/>
            <person name="Singh M."/>
            <person name="Singh A."/>
            <person name="Seah K."/>
            <person name="Emmerich C."/>
        </authorList>
    </citation>
    <scope>NUCLEOTIDE SEQUENCE</scope>
    <source>
        <strain evidence="4">DP1</strain>
    </source>
</reference>
<evidence type="ECO:0000313" key="4">
    <source>
        <dbReference type="EMBL" id="CAI2377378.1"/>
    </source>
</evidence>
<feature type="active site" description="Proton donor" evidence="1">
    <location>
        <position position="23"/>
    </location>
</feature>
<dbReference type="InterPro" id="IPR006357">
    <property type="entry name" value="HAD-SF_hydro_IIA"/>
</dbReference>
<dbReference type="PANTHER" id="PTHR19288:SF46">
    <property type="entry name" value="HALOACID DEHALOGENASE-LIKE HYDROLASE DOMAIN-CONTAINING PROTEIN 2"/>
    <property type="match status" value="1"/>
</dbReference>
<proteinExistence type="predicted"/>
<dbReference type="NCBIfam" id="TIGR01460">
    <property type="entry name" value="HAD-SF-IIA"/>
    <property type="match status" value="1"/>
</dbReference>
<protein>
    <recommendedName>
        <fullName evidence="6">4-nitrophenylphosphatase</fullName>
    </recommendedName>
</protein>
<dbReference type="SUPFAM" id="SSF56784">
    <property type="entry name" value="HAD-like"/>
    <property type="match status" value="1"/>
</dbReference>
<dbReference type="Proteomes" id="UP001295684">
    <property type="component" value="Unassembled WGS sequence"/>
</dbReference>
<evidence type="ECO:0000256" key="1">
    <source>
        <dbReference type="PIRSR" id="PIRSR000915-1"/>
    </source>
</evidence>
<accession>A0AAD2D2N4</accession>
<dbReference type="PANTHER" id="PTHR19288">
    <property type="entry name" value="4-NITROPHENYLPHOSPHATASE-RELATED"/>
    <property type="match status" value="1"/>
</dbReference>
<name>A0AAD2D2N4_EUPCR</name>
<dbReference type="GO" id="GO:0005737">
    <property type="term" value="C:cytoplasm"/>
    <property type="evidence" value="ECO:0007669"/>
    <property type="project" value="TreeGrafter"/>
</dbReference>
<sequence length="300" mass="33622">MEGTETYFEDLVEKYNHFMIDCDGVLLSGTKAIEGSVEAVNRLIEQKKSCYFITNSSGRTSKGLREKLDKFGISLPETGEATYCCFSSSYTTSLYIKQEYPEIKKVFVLGEKGLCDQLEEEGIQTVGLDITEISIEPEEYENYELDEDIQAVVVGYDQNINYRKLSIASLYLQNGRKFIACNPDMFDSIHGRPIPTTGVTIEALTYITGLKPYICGKPNPHIVNIIDKEFGLPEEEKAKTVMIGDRLTTDIYLAHNAGVDSCLVLTGCNTAEDVHNKEENPDKIIPTHVMPRLGHFRESA</sequence>
<feature type="binding site" evidence="2">
    <location>
        <position position="217"/>
    </location>
    <ligand>
        <name>substrate</name>
    </ligand>
</feature>
<dbReference type="Pfam" id="PF13344">
    <property type="entry name" value="Hydrolase_6"/>
    <property type="match status" value="1"/>
</dbReference>
<feature type="active site" description="Nucleophile" evidence="1">
    <location>
        <position position="21"/>
    </location>
</feature>
<feature type="binding site" evidence="3">
    <location>
        <position position="23"/>
    </location>
    <ligand>
        <name>Mg(2+)</name>
        <dbReference type="ChEBI" id="CHEBI:18420"/>
    </ligand>
</feature>
<keyword evidence="5" id="KW-1185">Reference proteome</keyword>
<feature type="binding site" evidence="3">
    <location>
        <position position="21"/>
    </location>
    <ligand>
        <name>Mg(2+)</name>
        <dbReference type="ChEBI" id="CHEBI:18420"/>
    </ligand>
</feature>
<dbReference type="AlphaFoldDB" id="A0AAD2D2N4"/>